<dbReference type="Gene3D" id="3.90.190.10">
    <property type="entry name" value="Protein tyrosine phosphatase superfamily"/>
    <property type="match status" value="1"/>
</dbReference>
<name>A0A9X2GFJ7_9ACTN</name>
<comment type="caution">
    <text evidence="1">The sequence shown here is derived from an EMBL/GenBank/DDBJ whole genome shotgun (WGS) entry which is preliminary data.</text>
</comment>
<dbReference type="EMBL" id="JAMZEB010000002">
    <property type="protein sequence ID" value="MCP2357996.1"/>
    <property type="molecule type" value="Genomic_DNA"/>
</dbReference>
<keyword evidence="2" id="KW-1185">Reference proteome</keyword>
<evidence type="ECO:0000313" key="2">
    <source>
        <dbReference type="Proteomes" id="UP001139648"/>
    </source>
</evidence>
<dbReference type="InterPro" id="IPR029021">
    <property type="entry name" value="Prot-tyrosine_phosphatase-like"/>
</dbReference>
<dbReference type="InterPro" id="IPR026893">
    <property type="entry name" value="Tyr/Ser_Pase_IphP-type"/>
</dbReference>
<dbReference type="InterPro" id="IPR016130">
    <property type="entry name" value="Tyr_Pase_AS"/>
</dbReference>
<dbReference type="AlphaFoldDB" id="A0A9X2GFJ7"/>
<proteinExistence type="predicted"/>
<accession>A0A9X2GFJ7</accession>
<sequence length="238" mass="24883">MTGAERTLRWPGCANVRDLGGLPVAGGGRIRPGVLVRGDRPRRASVAAMLGHGVRLVVDLRSTAERAADPGPCEPRIAWRHLPVLREEDAVLEEMAGTLTGIYRRILDHGARSLAAVVSAIAHAPPGATLVHCHSGKDRTGLAIALTLTLAGVAPADVAADYAETAARMSLDAHLAALPGEAERARSRRLFAEVGAGTMLATLTHLDDRYGGAGAYLREGGLPPADLALLRTRLTTGP</sequence>
<dbReference type="Proteomes" id="UP001139648">
    <property type="component" value="Unassembled WGS sequence"/>
</dbReference>
<dbReference type="RefSeq" id="WP_253745093.1">
    <property type="nucleotide sequence ID" value="NZ_BAABKA010000018.1"/>
</dbReference>
<dbReference type="SUPFAM" id="SSF52799">
    <property type="entry name" value="(Phosphotyrosine protein) phosphatases II"/>
    <property type="match status" value="1"/>
</dbReference>
<evidence type="ECO:0000313" key="1">
    <source>
        <dbReference type="EMBL" id="MCP2357996.1"/>
    </source>
</evidence>
<reference evidence="1" key="1">
    <citation type="submission" date="2022-06" db="EMBL/GenBank/DDBJ databases">
        <title>Sequencing the genomes of 1000 actinobacteria strains.</title>
        <authorList>
            <person name="Klenk H.-P."/>
        </authorList>
    </citation>
    <scope>NUCLEOTIDE SEQUENCE</scope>
    <source>
        <strain evidence="1">DSM 46694</strain>
    </source>
</reference>
<dbReference type="GO" id="GO:0004721">
    <property type="term" value="F:phosphoprotein phosphatase activity"/>
    <property type="evidence" value="ECO:0007669"/>
    <property type="project" value="InterPro"/>
</dbReference>
<organism evidence="1 2">
    <name type="scientific">Nonomuraea thailandensis</name>
    <dbReference type="NCBI Taxonomy" id="1188745"/>
    <lineage>
        <taxon>Bacteria</taxon>
        <taxon>Bacillati</taxon>
        <taxon>Actinomycetota</taxon>
        <taxon>Actinomycetes</taxon>
        <taxon>Streptosporangiales</taxon>
        <taxon>Streptosporangiaceae</taxon>
        <taxon>Nonomuraea</taxon>
    </lineage>
</organism>
<dbReference type="Pfam" id="PF13350">
    <property type="entry name" value="Y_phosphatase3"/>
    <property type="match status" value="1"/>
</dbReference>
<dbReference type="PROSITE" id="PS00383">
    <property type="entry name" value="TYR_PHOSPHATASE_1"/>
    <property type="match status" value="1"/>
</dbReference>
<protein>
    <submittedName>
        <fullName evidence="1">Protein tyrosine/serine phosphatase</fullName>
    </submittedName>
</protein>
<gene>
    <name evidence="1" type="ORF">HD597_005016</name>
</gene>